<dbReference type="PANTHER" id="PTHR47815:SF1">
    <property type="entry name" value="UNIVERSAL STRESS PROTEIN A FAMILY PROTEIN C25B2.10"/>
    <property type="match status" value="1"/>
</dbReference>
<feature type="compositionally biased region" description="Low complexity" evidence="1">
    <location>
        <begin position="24"/>
        <end position="38"/>
    </location>
</feature>
<comment type="caution">
    <text evidence="3">The sequence shown here is derived from an EMBL/GenBank/DDBJ whole genome shotgun (WGS) entry which is preliminary data.</text>
</comment>
<evidence type="ECO:0000259" key="2">
    <source>
        <dbReference type="Pfam" id="PF00582"/>
    </source>
</evidence>
<evidence type="ECO:0000313" key="4">
    <source>
        <dbReference type="Proteomes" id="UP000812966"/>
    </source>
</evidence>
<dbReference type="Gene3D" id="3.40.50.620">
    <property type="entry name" value="HUPs"/>
    <property type="match status" value="1"/>
</dbReference>
<reference evidence="3" key="1">
    <citation type="submission" date="2020-04" db="EMBL/GenBank/DDBJ databases">
        <title>Analysis of mating type loci in Filobasidium floriforme.</title>
        <authorList>
            <person name="Nowrousian M."/>
        </authorList>
    </citation>
    <scope>NUCLEOTIDE SEQUENCE</scope>
    <source>
        <strain evidence="3">CBS 6242</strain>
    </source>
</reference>
<gene>
    <name evidence="3" type="ORF">FFLO_00208</name>
</gene>
<dbReference type="Pfam" id="PF00582">
    <property type="entry name" value="Usp"/>
    <property type="match status" value="1"/>
</dbReference>
<dbReference type="SUPFAM" id="SSF52402">
    <property type="entry name" value="Adenine nucleotide alpha hydrolases-like"/>
    <property type="match status" value="1"/>
</dbReference>
<feature type="region of interest" description="Disordered" evidence="1">
    <location>
        <begin position="1"/>
        <end position="81"/>
    </location>
</feature>
<dbReference type="InterPro" id="IPR006016">
    <property type="entry name" value="UspA"/>
</dbReference>
<sequence>MTERPILRTSQSSPGNSPGPSPSLRPSIIQQSSYSHRTPSPHPTSPELTSPPLSPPTGAPRVSFPWVPTRQRSTSNDHEHLSMNNAGLQSAFAHRPESVHTEAGTTIGPEFGYTRKVGFETFDNPIKESALFSYTLQTKSDAYRRTRNTRVFMVAVSPDESGSEALEWLMESLIEDGDEVVAVRVIELDEGEKASKEAQEEFREEAGGLLRKVLELNDEVSDRRISVIVEYVAGKVTSTLMRLISLYRPDSLIVGTKGSRSTLQKFGAALGAPGMGSVSRYCVSHSPVPVIVVRPERKVKKTLAKRQNDPKRQKYKAMVGSEALGLRRSRSAESRERGGALSE</sequence>
<keyword evidence="4" id="KW-1185">Reference proteome</keyword>
<dbReference type="PANTHER" id="PTHR47815">
    <property type="entry name" value="UNIVERSAL STRESS PROTEIN A FAMILY PROTEIN C25B2.10"/>
    <property type="match status" value="1"/>
</dbReference>
<proteinExistence type="predicted"/>
<accession>A0A8K0NVX9</accession>
<name>A0A8K0NVX9_9TREE</name>
<feature type="domain" description="UspA" evidence="2">
    <location>
        <begin position="150"/>
        <end position="294"/>
    </location>
</feature>
<dbReference type="OrthoDB" id="843225at2759"/>
<evidence type="ECO:0000313" key="3">
    <source>
        <dbReference type="EMBL" id="KAG7580000.1"/>
    </source>
</evidence>
<evidence type="ECO:0000256" key="1">
    <source>
        <dbReference type="SAM" id="MobiDB-lite"/>
    </source>
</evidence>
<feature type="region of interest" description="Disordered" evidence="1">
    <location>
        <begin position="302"/>
        <end position="343"/>
    </location>
</feature>
<organism evidence="3 4">
    <name type="scientific">Filobasidium floriforme</name>
    <dbReference type="NCBI Taxonomy" id="5210"/>
    <lineage>
        <taxon>Eukaryota</taxon>
        <taxon>Fungi</taxon>
        <taxon>Dikarya</taxon>
        <taxon>Basidiomycota</taxon>
        <taxon>Agaricomycotina</taxon>
        <taxon>Tremellomycetes</taxon>
        <taxon>Filobasidiales</taxon>
        <taxon>Filobasidiaceae</taxon>
        <taxon>Filobasidium</taxon>
    </lineage>
</organism>
<dbReference type="AlphaFoldDB" id="A0A8K0NVX9"/>
<dbReference type="Proteomes" id="UP000812966">
    <property type="component" value="Unassembled WGS sequence"/>
</dbReference>
<dbReference type="InterPro" id="IPR014729">
    <property type="entry name" value="Rossmann-like_a/b/a_fold"/>
</dbReference>
<dbReference type="CDD" id="cd23659">
    <property type="entry name" value="USP_At3g01520-like"/>
    <property type="match status" value="1"/>
</dbReference>
<dbReference type="EMBL" id="JABELV010000002">
    <property type="protein sequence ID" value="KAG7580000.1"/>
    <property type="molecule type" value="Genomic_DNA"/>
</dbReference>
<protein>
    <recommendedName>
        <fullName evidence="2">UspA domain-containing protein</fullName>
    </recommendedName>
</protein>
<feature type="compositionally biased region" description="Basic and acidic residues" evidence="1">
    <location>
        <begin position="330"/>
        <end position="343"/>
    </location>
</feature>